<dbReference type="OrthoDB" id="2423701at2759"/>
<reference evidence="1" key="1">
    <citation type="journal article" date="2019" name="Environ. Microbiol.">
        <title>Fungal ecological strategies reflected in gene transcription - a case study of two litter decomposers.</title>
        <authorList>
            <person name="Barbi F."/>
            <person name="Kohler A."/>
            <person name="Barry K."/>
            <person name="Baskaran P."/>
            <person name="Daum C."/>
            <person name="Fauchery L."/>
            <person name="Ihrmark K."/>
            <person name="Kuo A."/>
            <person name="LaButti K."/>
            <person name="Lipzen A."/>
            <person name="Morin E."/>
            <person name="Grigoriev I.V."/>
            <person name="Henrissat B."/>
            <person name="Lindahl B."/>
            <person name="Martin F."/>
        </authorList>
    </citation>
    <scope>NUCLEOTIDE SEQUENCE</scope>
    <source>
        <strain evidence="1">JB14</strain>
    </source>
</reference>
<evidence type="ECO:0000313" key="2">
    <source>
        <dbReference type="Proteomes" id="UP000799118"/>
    </source>
</evidence>
<evidence type="ECO:0000313" key="1">
    <source>
        <dbReference type="EMBL" id="KAE9405178.1"/>
    </source>
</evidence>
<proteinExistence type="predicted"/>
<accession>A0A6A4I705</accession>
<dbReference type="AlphaFoldDB" id="A0A6A4I705"/>
<keyword evidence="2" id="KW-1185">Reference proteome</keyword>
<name>A0A6A4I705_9AGAR</name>
<organism evidence="1 2">
    <name type="scientific">Gymnopus androsaceus JB14</name>
    <dbReference type="NCBI Taxonomy" id="1447944"/>
    <lineage>
        <taxon>Eukaryota</taxon>
        <taxon>Fungi</taxon>
        <taxon>Dikarya</taxon>
        <taxon>Basidiomycota</taxon>
        <taxon>Agaricomycotina</taxon>
        <taxon>Agaricomycetes</taxon>
        <taxon>Agaricomycetidae</taxon>
        <taxon>Agaricales</taxon>
        <taxon>Marasmiineae</taxon>
        <taxon>Omphalotaceae</taxon>
        <taxon>Gymnopus</taxon>
    </lineage>
</organism>
<sequence length="295" mass="34503">MERLRKEGWDSVRPALATIVRFRNILRVKTVTYLFICRYWVVNGFLVGKAESNYTSAMEYHRNALSIINWGRQVWKDVPKDKRGIIFEITFRRGVWNMYLDSLMGAHSHDRKNFQLLERIFEEADALIRDVDDHPFNPQEYPPDSDPGFVLSFFHNIKGNAFACKGLYHSYMGEYGKDRSIGTVQDHWMSAMQSYTDAADCIPDDDKNHPWYLNCAYNFMEVARVPTSTVMAVLARIRLSVPKMRQVWCQNPSTILRDREETYAKLLKVEERAKSLIARKVITLRGPFDWDAVEK</sequence>
<protein>
    <submittedName>
        <fullName evidence="1">Uncharacterized protein</fullName>
    </submittedName>
</protein>
<dbReference type="EMBL" id="ML769411">
    <property type="protein sequence ID" value="KAE9405178.1"/>
    <property type="molecule type" value="Genomic_DNA"/>
</dbReference>
<dbReference type="Proteomes" id="UP000799118">
    <property type="component" value="Unassembled WGS sequence"/>
</dbReference>
<gene>
    <name evidence="1" type="ORF">BT96DRAFT_853050</name>
</gene>